<name>A0A7Z7HSS3_9PROT</name>
<dbReference type="InterPro" id="IPR036165">
    <property type="entry name" value="YefM-like_sf"/>
</dbReference>
<dbReference type="SUPFAM" id="SSF143120">
    <property type="entry name" value="YefM-like"/>
    <property type="match status" value="1"/>
</dbReference>
<reference evidence="3" key="1">
    <citation type="submission" date="2017-03" db="EMBL/GenBank/DDBJ databases">
        <authorList>
            <consortium name="AG Boll"/>
        </authorList>
    </citation>
    <scope>NUCLEOTIDE SEQUENCE [LARGE SCALE GENOMIC DNA]</scope>
    <source>
        <strain evidence="3">Chol</strain>
    </source>
</reference>
<gene>
    <name evidence="3" type="ORF">SDENCHOL_11337</name>
</gene>
<dbReference type="InterPro" id="IPR051405">
    <property type="entry name" value="phD/YefM_antitoxin"/>
</dbReference>
<comment type="function">
    <text evidence="2">Antitoxin component of a type II toxin-antitoxin (TA) system.</text>
</comment>
<dbReference type="Pfam" id="PF02604">
    <property type="entry name" value="PhdYeFM_antitox"/>
    <property type="match status" value="1"/>
</dbReference>
<keyword evidence="4" id="KW-1185">Reference proteome</keyword>
<evidence type="ECO:0000256" key="1">
    <source>
        <dbReference type="ARBA" id="ARBA00009981"/>
    </source>
</evidence>
<evidence type="ECO:0000256" key="2">
    <source>
        <dbReference type="RuleBase" id="RU362080"/>
    </source>
</evidence>
<sequence length="80" mass="8821">MTTLTASEARANLYRLMDQAAESHRPILISGKRSNAVLVAEEDWSAIQETLFLLSVPGMRESIKAGMAEPIDACAEELDW</sequence>
<dbReference type="EMBL" id="LT837803">
    <property type="protein sequence ID" value="SMB25767.1"/>
    <property type="molecule type" value="Genomic_DNA"/>
</dbReference>
<comment type="similarity">
    <text evidence="1 2">Belongs to the phD/YefM antitoxin family.</text>
</comment>
<dbReference type="Gene3D" id="1.10.1220.170">
    <property type="match status" value="1"/>
</dbReference>
<dbReference type="PANTHER" id="PTHR33713">
    <property type="entry name" value="ANTITOXIN YAFN-RELATED"/>
    <property type="match status" value="1"/>
</dbReference>
<dbReference type="PANTHER" id="PTHR33713:SF6">
    <property type="entry name" value="ANTITOXIN YEFM"/>
    <property type="match status" value="1"/>
</dbReference>
<dbReference type="AlphaFoldDB" id="A0A7Z7HSS3"/>
<dbReference type="InterPro" id="IPR006442">
    <property type="entry name" value="Antitoxin_Phd/YefM"/>
</dbReference>
<dbReference type="RefSeq" id="WP_154716529.1">
    <property type="nucleotide sequence ID" value="NZ_LT837803.1"/>
</dbReference>
<protein>
    <recommendedName>
        <fullName evidence="2">Antitoxin</fullName>
    </recommendedName>
</protein>
<organism evidence="3 4">
    <name type="scientific">Sterolibacterium denitrificans</name>
    <dbReference type="NCBI Taxonomy" id="157592"/>
    <lineage>
        <taxon>Bacteria</taxon>
        <taxon>Pseudomonadati</taxon>
        <taxon>Pseudomonadota</taxon>
        <taxon>Betaproteobacteria</taxon>
        <taxon>Nitrosomonadales</taxon>
        <taxon>Sterolibacteriaceae</taxon>
        <taxon>Sterolibacterium</taxon>
    </lineage>
</organism>
<accession>A0A7Z7HSS3</accession>
<dbReference type="Gene3D" id="3.40.1620.10">
    <property type="entry name" value="YefM-like domain"/>
    <property type="match status" value="1"/>
</dbReference>
<dbReference type="NCBIfam" id="TIGR01552">
    <property type="entry name" value="phd_fam"/>
    <property type="match status" value="1"/>
</dbReference>
<evidence type="ECO:0000313" key="3">
    <source>
        <dbReference type="EMBL" id="SMB25767.1"/>
    </source>
</evidence>
<proteinExistence type="inferred from homology"/>
<evidence type="ECO:0000313" key="4">
    <source>
        <dbReference type="Proteomes" id="UP000242886"/>
    </source>
</evidence>
<dbReference type="Proteomes" id="UP000242886">
    <property type="component" value="Chromosome SDENCHOL"/>
</dbReference>